<organism evidence="1 2">
    <name type="scientific">Streptomyces genisteinicus</name>
    <dbReference type="NCBI Taxonomy" id="2768068"/>
    <lineage>
        <taxon>Bacteria</taxon>
        <taxon>Bacillati</taxon>
        <taxon>Actinomycetota</taxon>
        <taxon>Actinomycetes</taxon>
        <taxon>Kitasatosporales</taxon>
        <taxon>Streptomycetaceae</taxon>
        <taxon>Streptomyces</taxon>
    </lineage>
</organism>
<geneLocation type="plasmid" evidence="1 2">
    <name>unnamed2</name>
</geneLocation>
<protein>
    <submittedName>
        <fullName evidence="1">Uncharacterized protein</fullName>
    </submittedName>
</protein>
<dbReference type="RefSeq" id="WP_187744856.1">
    <property type="nucleotide sequence ID" value="NZ_CP060826.1"/>
</dbReference>
<evidence type="ECO:0000313" key="2">
    <source>
        <dbReference type="Proteomes" id="UP000516230"/>
    </source>
</evidence>
<name>A0A7H0I4U7_9ACTN</name>
<accession>A0A7H0I4U7</accession>
<dbReference type="KEGG" id="sgj:IAG43_32930"/>
<dbReference type="EMBL" id="CP060826">
    <property type="protein sequence ID" value="QNP67813.1"/>
    <property type="molecule type" value="Genomic_DNA"/>
</dbReference>
<sequence>MSDLTDSTDPYAAWHHALAEADRVFASPPSLDRPVGGCARCTPAAELLLLAGDPASVPDDVLGHFLREVAEHWDADQYPVLWRRLLPRALRHWGPGGQSAEPAPEIGRLSPDGAAYARWPAAERAAVDGALRALLALALADGRPAGDVLDLLEGMAHATGTAEPWLAHLASCSGPAADAGLVRLALGWSADLLWEDLGFAWWYDGDPSEIAGWLLTQRPRIASFAARHPRCKTAADALAGLDHLRAGAPYSPWAYPHAGNLLLRTSW</sequence>
<dbReference type="AlphaFoldDB" id="A0A7H0I4U7"/>
<reference evidence="1 2" key="1">
    <citation type="submission" date="2020-08" db="EMBL/GenBank/DDBJ databases">
        <title>A novel species.</title>
        <authorList>
            <person name="Gao J."/>
        </authorList>
    </citation>
    <scope>NUCLEOTIDE SEQUENCE [LARGE SCALE GENOMIC DNA]</scope>
    <source>
        <strain evidence="1 2">CRPJ-33</strain>
        <plasmid evidence="1 2">unnamed2</plasmid>
    </source>
</reference>
<keyword evidence="1" id="KW-0614">Plasmid</keyword>
<proteinExistence type="predicted"/>
<evidence type="ECO:0000313" key="1">
    <source>
        <dbReference type="EMBL" id="QNP67813.1"/>
    </source>
</evidence>
<gene>
    <name evidence="1" type="ORF">IAG43_32930</name>
</gene>
<keyword evidence="2" id="KW-1185">Reference proteome</keyword>
<dbReference type="Proteomes" id="UP000516230">
    <property type="component" value="Plasmid unnamed2"/>
</dbReference>